<dbReference type="KEGG" id="csg:Cylst_2816"/>
<dbReference type="OrthoDB" id="467001at2"/>
<keyword evidence="2" id="KW-1185">Reference proteome</keyword>
<organism evidence="1 2">
    <name type="scientific">Cylindrospermum stagnale PCC 7417</name>
    <dbReference type="NCBI Taxonomy" id="56107"/>
    <lineage>
        <taxon>Bacteria</taxon>
        <taxon>Bacillati</taxon>
        <taxon>Cyanobacteriota</taxon>
        <taxon>Cyanophyceae</taxon>
        <taxon>Nostocales</taxon>
        <taxon>Nostocaceae</taxon>
        <taxon>Cylindrospermum</taxon>
    </lineage>
</organism>
<dbReference type="STRING" id="56107.Cylst_2816"/>
<dbReference type="SUPFAM" id="SSF51197">
    <property type="entry name" value="Clavaminate synthase-like"/>
    <property type="match status" value="1"/>
</dbReference>
<dbReference type="PATRIC" id="fig|56107.3.peg.3115"/>
<reference evidence="1 2" key="1">
    <citation type="submission" date="2012-06" db="EMBL/GenBank/DDBJ databases">
        <title>Finished chromosome of genome of Cylindrospermum stagnale PCC 7417.</title>
        <authorList>
            <consortium name="US DOE Joint Genome Institute"/>
            <person name="Gugger M."/>
            <person name="Coursin T."/>
            <person name="Rippka R."/>
            <person name="Tandeau De Marsac N."/>
            <person name="Huntemann M."/>
            <person name="Wei C.-L."/>
            <person name="Han J."/>
            <person name="Detter J.C."/>
            <person name="Han C."/>
            <person name="Tapia R."/>
            <person name="Chen A."/>
            <person name="Kyrpides N."/>
            <person name="Mavromatis K."/>
            <person name="Markowitz V."/>
            <person name="Szeto E."/>
            <person name="Ivanova N."/>
            <person name="Pagani I."/>
            <person name="Pati A."/>
            <person name="Goodwin L."/>
            <person name="Nordberg H.P."/>
            <person name="Cantor M.N."/>
            <person name="Hua S.X."/>
            <person name="Woyke T."/>
            <person name="Kerfeld C.A."/>
        </authorList>
    </citation>
    <scope>NUCLEOTIDE SEQUENCE [LARGE SCALE GENOMIC DNA]</scope>
    <source>
        <strain evidence="1 2">PCC 7417</strain>
    </source>
</reference>
<accession>K9WXA9</accession>
<protein>
    <recommendedName>
        <fullName evidence="3">Phytanoyl-CoA dioxygenase (PhyH)</fullName>
    </recommendedName>
</protein>
<sequence>MYTLLQKTQNKILKQIHTIPFVRDKAEMAYQIAVEKHILSLPVLSTTDIDLVEQIKQEGVVITSLENLGIPSTPQLLQAAKNLIPKISQNIYIQENEYVIHASSQQMIEYPDIFLWGLEQRLLNIVENYLGLPAAYHGAYFRRDLANKVEKGSRLWHIDKEARKLLKIIVYLNDISEDKGPFQYIPQSLTSKIANYLKYTSGYITNEAMQKLTSPANYKSCTGSAGTVIFAGTGDIFHRGKIPIAADRFAIFFDYSPRVKNQSFYGASSLPHNELLSLTKNLSEQQKQYIFWQKNSWV</sequence>
<dbReference type="eggNOG" id="ENOG502Z9SD">
    <property type="taxonomic scope" value="Bacteria"/>
</dbReference>
<dbReference type="Proteomes" id="UP000010475">
    <property type="component" value="Chromosome"/>
</dbReference>
<dbReference type="RefSeq" id="WP_015208263.1">
    <property type="nucleotide sequence ID" value="NC_019757.1"/>
</dbReference>
<dbReference type="Gene3D" id="2.60.120.620">
    <property type="entry name" value="q2cbj1_9rhob like domain"/>
    <property type="match status" value="1"/>
</dbReference>
<name>K9WXA9_9NOST</name>
<evidence type="ECO:0008006" key="3">
    <source>
        <dbReference type="Google" id="ProtNLM"/>
    </source>
</evidence>
<gene>
    <name evidence="1" type="ORF">Cylst_2816</name>
</gene>
<dbReference type="HOGENOM" id="CLU_939083_0_0_3"/>
<evidence type="ECO:0000313" key="1">
    <source>
        <dbReference type="EMBL" id="AFZ25010.1"/>
    </source>
</evidence>
<evidence type="ECO:0000313" key="2">
    <source>
        <dbReference type="Proteomes" id="UP000010475"/>
    </source>
</evidence>
<proteinExistence type="predicted"/>
<dbReference type="EMBL" id="CP003642">
    <property type="protein sequence ID" value="AFZ25010.1"/>
    <property type="molecule type" value="Genomic_DNA"/>
</dbReference>
<dbReference type="AlphaFoldDB" id="K9WXA9"/>